<keyword evidence="11" id="KW-0804">Transcription</keyword>
<dbReference type="InterPro" id="IPR043135">
    <property type="entry name" value="Fur_C"/>
</dbReference>
<dbReference type="GO" id="GO:0005829">
    <property type="term" value="C:cytosol"/>
    <property type="evidence" value="ECO:0007669"/>
    <property type="project" value="TreeGrafter"/>
</dbReference>
<evidence type="ECO:0000256" key="8">
    <source>
        <dbReference type="ARBA" id="ARBA00022833"/>
    </source>
</evidence>
<comment type="cofactor">
    <cofactor evidence="12">
        <name>Zn(2+)</name>
        <dbReference type="ChEBI" id="CHEBI:29105"/>
    </cofactor>
    <text evidence="12">Binds 1 zinc ion per subunit.</text>
</comment>
<reference evidence="13 14" key="1">
    <citation type="submission" date="2018-06" db="EMBL/GenBank/DDBJ databases">
        <title>Genomic Encyclopedia of Type Strains, Phase IV (KMG-IV): sequencing the most valuable type-strain genomes for metagenomic binning, comparative biology and taxonomic classification.</title>
        <authorList>
            <person name="Goeker M."/>
        </authorList>
    </citation>
    <scope>NUCLEOTIDE SEQUENCE [LARGE SCALE GENOMIC DNA]</scope>
    <source>
        <strain evidence="13 14">DSM 25532</strain>
    </source>
</reference>
<dbReference type="OrthoDB" id="8659436at2"/>
<evidence type="ECO:0000256" key="2">
    <source>
        <dbReference type="ARBA" id="ARBA00007957"/>
    </source>
</evidence>
<keyword evidence="7 12" id="KW-0479">Metal-binding</keyword>
<comment type="similarity">
    <text evidence="2">Belongs to the Fur family.</text>
</comment>
<dbReference type="PANTHER" id="PTHR33202">
    <property type="entry name" value="ZINC UPTAKE REGULATION PROTEIN"/>
    <property type="match status" value="1"/>
</dbReference>
<sequence length="169" mass="19288">MTETARQQIETFLSGKGLRRTKQRDVIVEAAFGTKEHFNAEELHEMARRIDRTISRATVYRTLALLVECGLLREVDLGRDQTYYDPNFLDKPEHNHLICLDCDRVVEFEDDHIALMEDCITRRLGFTPSSKTIRIAANCDQLARSGHCAYRDQKLAGTLPAHSHAHAHA</sequence>
<dbReference type="GO" id="GO:0045892">
    <property type="term" value="P:negative regulation of DNA-templated transcription"/>
    <property type="evidence" value="ECO:0007669"/>
    <property type="project" value="TreeGrafter"/>
</dbReference>
<evidence type="ECO:0000256" key="11">
    <source>
        <dbReference type="ARBA" id="ARBA00023163"/>
    </source>
</evidence>
<evidence type="ECO:0000256" key="7">
    <source>
        <dbReference type="ARBA" id="ARBA00022723"/>
    </source>
</evidence>
<dbReference type="GO" id="GO:1900376">
    <property type="term" value="P:regulation of secondary metabolite biosynthetic process"/>
    <property type="evidence" value="ECO:0007669"/>
    <property type="project" value="TreeGrafter"/>
</dbReference>
<name>A0A366HV09_9BACT</name>
<dbReference type="Pfam" id="PF01475">
    <property type="entry name" value="FUR"/>
    <property type="match status" value="1"/>
</dbReference>
<accession>A0A366HV09</accession>
<protein>
    <recommendedName>
        <fullName evidence="4">Ferric uptake regulation protein</fullName>
    </recommendedName>
</protein>
<dbReference type="CDD" id="cd07153">
    <property type="entry name" value="Fur_like"/>
    <property type="match status" value="1"/>
</dbReference>
<dbReference type="EMBL" id="QNRR01000001">
    <property type="protein sequence ID" value="RBP47519.1"/>
    <property type="molecule type" value="Genomic_DNA"/>
</dbReference>
<evidence type="ECO:0000256" key="10">
    <source>
        <dbReference type="ARBA" id="ARBA00023125"/>
    </source>
</evidence>
<proteinExistence type="inferred from homology"/>
<comment type="subunit">
    <text evidence="3">Homodimer.</text>
</comment>
<evidence type="ECO:0000256" key="9">
    <source>
        <dbReference type="ARBA" id="ARBA00023015"/>
    </source>
</evidence>
<feature type="binding site" evidence="12">
    <location>
        <position position="102"/>
    </location>
    <ligand>
        <name>Zn(2+)</name>
        <dbReference type="ChEBI" id="CHEBI:29105"/>
    </ligand>
</feature>
<dbReference type="PANTHER" id="PTHR33202:SF2">
    <property type="entry name" value="FERRIC UPTAKE REGULATION PROTEIN"/>
    <property type="match status" value="1"/>
</dbReference>
<keyword evidence="9" id="KW-0805">Transcription regulation</keyword>
<evidence type="ECO:0000313" key="13">
    <source>
        <dbReference type="EMBL" id="RBP47519.1"/>
    </source>
</evidence>
<dbReference type="InterPro" id="IPR002481">
    <property type="entry name" value="FUR"/>
</dbReference>
<comment type="caution">
    <text evidence="13">The sequence shown here is derived from an EMBL/GenBank/DDBJ whole genome shotgun (WGS) entry which is preliminary data.</text>
</comment>
<keyword evidence="8 12" id="KW-0862">Zinc</keyword>
<dbReference type="GO" id="GO:0008270">
    <property type="term" value="F:zinc ion binding"/>
    <property type="evidence" value="ECO:0007669"/>
    <property type="project" value="TreeGrafter"/>
</dbReference>
<feature type="binding site" evidence="12">
    <location>
        <position position="139"/>
    </location>
    <ligand>
        <name>Zn(2+)</name>
        <dbReference type="ChEBI" id="CHEBI:29105"/>
    </ligand>
</feature>
<dbReference type="AlphaFoldDB" id="A0A366HV09"/>
<organism evidence="13 14">
    <name type="scientific">Roseimicrobium gellanilyticum</name>
    <dbReference type="NCBI Taxonomy" id="748857"/>
    <lineage>
        <taxon>Bacteria</taxon>
        <taxon>Pseudomonadati</taxon>
        <taxon>Verrucomicrobiota</taxon>
        <taxon>Verrucomicrobiia</taxon>
        <taxon>Verrucomicrobiales</taxon>
        <taxon>Verrucomicrobiaceae</taxon>
        <taxon>Roseimicrobium</taxon>
    </lineage>
</organism>
<dbReference type="GO" id="GO:0000976">
    <property type="term" value="F:transcription cis-regulatory region binding"/>
    <property type="evidence" value="ECO:0007669"/>
    <property type="project" value="TreeGrafter"/>
</dbReference>
<dbReference type="Gene3D" id="3.30.1490.190">
    <property type="match status" value="1"/>
</dbReference>
<dbReference type="SUPFAM" id="SSF46785">
    <property type="entry name" value="Winged helix' DNA-binding domain"/>
    <property type="match status" value="1"/>
</dbReference>
<dbReference type="Gene3D" id="1.10.10.10">
    <property type="entry name" value="Winged helix-like DNA-binding domain superfamily/Winged helix DNA-binding domain"/>
    <property type="match status" value="1"/>
</dbReference>
<gene>
    <name evidence="13" type="ORF">DES53_101316</name>
</gene>
<keyword evidence="10" id="KW-0238">DNA-binding</keyword>
<dbReference type="Proteomes" id="UP000253426">
    <property type="component" value="Unassembled WGS sequence"/>
</dbReference>
<evidence type="ECO:0000256" key="6">
    <source>
        <dbReference type="ARBA" id="ARBA00022491"/>
    </source>
</evidence>
<evidence type="ECO:0000256" key="4">
    <source>
        <dbReference type="ARBA" id="ARBA00020910"/>
    </source>
</evidence>
<dbReference type="InterPro" id="IPR036390">
    <property type="entry name" value="WH_DNA-bd_sf"/>
</dbReference>
<keyword evidence="6" id="KW-0678">Repressor</keyword>
<evidence type="ECO:0000256" key="1">
    <source>
        <dbReference type="ARBA" id="ARBA00004496"/>
    </source>
</evidence>
<comment type="subcellular location">
    <subcellularLocation>
        <location evidence="1">Cytoplasm</location>
    </subcellularLocation>
</comment>
<evidence type="ECO:0000256" key="3">
    <source>
        <dbReference type="ARBA" id="ARBA00011738"/>
    </source>
</evidence>
<evidence type="ECO:0000313" key="14">
    <source>
        <dbReference type="Proteomes" id="UP000253426"/>
    </source>
</evidence>
<dbReference type="GO" id="GO:0003700">
    <property type="term" value="F:DNA-binding transcription factor activity"/>
    <property type="evidence" value="ECO:0007669"/>
    <property type="project" value="InterPro"/>
</dbReference>
<evidence type="ECO:0000256" key="12">
    <source>
        <dbReference type="PIRSR" id="PIRSR602481-1"/>
    </source>
</evidence>
<keyword evidence="5" id="KW-0963">Cytoplasm</keyword>
<evidence type="ECO:0000256" key="5">
    <source>
        <dbReference type="ARBA" id="ARBA00022490"/>
    </source>
</evidence>
<feature type="binding site" evidence="12">
    <location>
        <position position="99"/>
    </location>
    <ligand>
        <name>Zn(2+)</name>
        <dbReference type="ChEBI" id="CHEBI:29105"/>
    </ligand>
</feature>
<dbReference type="InterPro" id="IPR036388">
    <property type="entry name" value="WH-like_DNA-bd_sf"/>
</dbReference>
<dbReference type="RefSeq" id="WP_113956448.1">
    <property type="nucleotide sequence ID" value="NZ_QNRR01000001.1"/>
</dbReference>
<keyword evidence="14" id="KW-1185">Reference proteome</keyword>